<sequence length="74" mass="8343">MALEGHIITMRFRPDAGYWRVHAYGDGYVVPEDLRRPSSLCDYVDWPPPVPTWNLVSANTITRSRTITGMAHAG</sequence>
<evidence type="ECO:0000313" key="1">
    <source>
        <dbReference type="EMBL" id="SNS04942.1"/>
    </source>
</evidence>
<dbReference type="EMBL" id="FZOF01000002">
    <property type="protein sequence ID" value="SNS04942.1"/>
    <property type="molecule type" value="Genomic_DNA"/>
</dbReference>
<accession>A0A239BBG9</accession>
<dbReference type="AlphaFoldDB" id="A0A239BBG9"/>
<gene>
    <name evidence="1" type="ORF">SAMN05216252_102503</name>
</gene>
<name>A0A239BBG9_9ACTN</name>
<keyword evidence="2" id="KW-1185">Reference proteome</keyword>
<reference evidence="1 2" key="1">
    <citation type="submission" date="2017-06" db="EMBL/GenBank/DDBJ databases">
        <authorList>
            <person name="Kim H.J."/>
            <person name="Triplett B.A."/>
        </authorList>
    </citation>
    <scope>NUCLEOTIDE SEQUENCE [LARGE SCALE GENOMIC DNA]</scope>
    <source>
        <strain evidence="1 2">CGMCC 4.1858</strain>
    </source>
</reference>
<evidence type="ECO:0000313" key="2">
    <source>
        <dbReference type="Proteomes" id="UP000198280"/>
    </source>
</evidence>
<dbReference type="Proteomes" id="UP000198280">
    <property type="component" value="Unassembled WGS sequence"/>
</dbReference>
<proteinExistence type="predicted"/>
<protein>
    <submittedName>
        <fullName evidence="1">Uncharacterized protein</fullName>
    </submittedName>
</protein>
<organism evidence="1 2">
    <name type="scientific">Actinacidiphila glaucinigra</name>
    <dbReference type="NCBI Taxonomy" id="235986"/>
    <lineage>
        <taxon>Bacteria</taxon>
        <taxon>Bacillati</taxon>
        <taxon>Actinomycetota</taxon>
        <taxon>Actinomycetes</taxon>
        <taxon>Kitasatosporales</taxon>
        <taxon>Streptomycetaceae</taxon>
        <taxon>Actinacidiphila</taxon>
    </lineage>
</organism>